<dbReference type="InterPro" id="IPR000620">
    <property type="entry name" value="EamA_dom"/>
</dbReference>
<dbReference type="PANTHER" id="PTHR22911:SF103">
    <property type="entry name" value="BLR2811 PROTEIN"/>
    <property type="match status" value="1"/>
</dbReference>
<sequence>MPLAALFSVAALVFVATSFVVTGDTAGKLLTQGGENPFFVAWSRFALGAALILPFSGLQRHELRFLLHWRVVLRSIFIVGGICSILTALRTEPIANVFGAFFIGPIISYGLAVLFLGETISRMRTILLFFGFFGVMLVVKPGFGATPGLGFALLAGCCYGSYLTMTRAIAGDYRPRFLLLSQLVLGALLLSPVVATVPWPSFTPALSGLILMSAVGSALGNYILVLVSRKVSATIVAPLIYSQLITATALGVLVFGDWPDTLSFTGLAIILASGLGSLFAVRLRATA</sequence>
<dbReference type="InterPro" id="IPR037185">
    <property type="entry name" value="EmrE-like"/>
</dbReference>
<keyword evidence="1" id="KW-1133">Transmembrane helix</keyword>
<dbReference type="EMBL" id="AALY01000001">
    <property type="protein sequence ID" value="EAP77900.1"/>
    <property type="molecule type" value="Genomic_DNA"/>
</dbReference>
<protein>
    <submittedName>
        <fullName evidence="3">Membrane protein, putative</fullName>
    </submittedName>
</protein>
<feature type="domain" description="EamA" evidence="2">
    <location>
        <begin position="11"/>
        <end position="139"/>
    </location>
</feature>
<feature type="transmembrane region" description="Helical" evidence="1">
    <location>
        <begin position="205"/>
        <end position="227"/>
    </location>
</feature>
<feature type="transmembrane region" description="Helical" evidence="1">
    <location>
        <begin position="149"/>
        <end position="165"/>
    </location>
</feature>
<dbReference type="SUPFAM" id="SSF103481">
    <property type="entry name" value="Multidrug resistance efflux transporter EmrE"/>
    <property type="match status" value="2"/>
</dbReference>
<feature type="transmembrane region" description="Helical" evidence="1">
    <location>
        <begin position="262"/>
        <end position="281"/>
    </location>
</feature>
<feature type="transmembrane region" description="Helical" evidence="1">
    <location>
        <begin position="239"/>
        <end position="256"/>
    </location>
</feature>
<dbReference type="PANTHER" id="PTHR22911">
    <property type="entry name" value="ACYL-MALONYL CONDENSING ENZYME-RELATED"/>
    <property type="match status" value="1"/>
</dbReference>
<feature type="transmembrane region" description="Helical" evidence="1">
    <location>
        <begin position="39"/>
        <end position="59"/>
    </location>
</feature>
<accession>A3SKL9</accession>
<feature type="transmembrane region" description="Helical" evidence="1">
    <location>
        <begin position="71"/>
        <end position="89"/>
    </location>
</feature>
<reference evidence="3 4" key="1">
    <citation type="submission" date="2005-12" db="EMBL/GenBank/DDBJ databases">
        <authorList>
            <person name="Moran M.A."/>
            <person name="Ferriera S."/>
            <person name="Johnson J."/>
            <person name="Kravitz S."/>
            <person name="Halpern A."/>
            <person name="Remington K."/>
            <person name="Beeson K."/>
            <person name="Tran B."/>
            <person name="Rogers Y.-H."/>
            <person name="Friedman R."/>
            <person name="Venter J.C."/>
        </authorList>
    </citation>
    <scope>NUCLEOTIDE SEQUENCE [LARGE SCALE GENOMIC DNA]</scope>
    <source>
        <strain evidence="4">ATCC BAA-591 / DSM 15170 / ISM</strain>
    </source>
</reference>
<feature type="domain" description="EamA" evidence="2">
    <location>
        <begin position="147"/>
        <end position="273"/>
    </location>
</feature>
<keyword evidence="1" id="KW-0472">Membrane</keyword>
<dbReference type="OrthoDB" id="7818056at2"/>
<keyword evidence="1" id="KW-0812">Transmembrane</keyword>
<dbReference type="STRING" id="89187.ISM_06385"/>
<comment type="caution">
    <text evidence="3">The sequence shown here is derived from an EMBL/GenBank/DDBJ whole genome shotgun (WGS) entry which is preliminary data.</text>
</comment>
<evidence type="ECO:0000313" key="4">
    <source>
        <dbReference type="Proteomes" id="UP000005954"/>
    </source>
</evidence>
<dbReference type="AlphaFoldDB" id="A3SKL9"/>
<proteinExistence type="predicted"/>
<dbReference type="Pfam" id="PF00892">
    <property type="entry name" value="EamA"/>
    <property type="match status" value="2"/>
</dbReference>
<feature type="transmembrane region" description="Helical" evidence="1">
    <location>
        <begin position="177"/>
        <end position="199"/>
    </location>
</feature>
<feature type="transmembrane region" description="Helical" evidence="1">
    <location>
        <begin position="95"/>
        <end position="116"/>
    </location>
</feature>
<dbReference type="RefSeq" id="WP_009813301.1">
    <property type="nucleotide sequence ID" value="NZ_CH724156.1"/>
</dbReference>
<evidence type="ECO:0000259" key="2">
    <source>
        <dbReference type="Pfam" id="PF00892"/>
    </source>
</evidence>
<dbReference type="HOGENOM" id="CLU_032828_2_2_5"/>
<dbReference type="eggNOG" id="COG0697">
    <property type="taxonomic scope" value="Bacteria"/>
</dbReference>
<evidence type="ECO:0000256" key="1">
    <source>
        <dbReference type="SAM" id="Phobius"/>
    </source>
</evidence>
<gene>
    <name evidence="3" type="ORF">ISM_06385</name>
</gene>
<feature type="transmembrane region" description="Helical" evidence="1">
    <location>
        <begin position="125"/>
        <end position="143"/>
    </location>
</feature>
<keyword evidence="4" id="KW-1185">Reference proteome</keyword>
<dbReference type="GO" id="GO:0016020">
    <property type="term" value="C:membrane"/>
    <property type="evidence" value="ECO:0007669"/>
    <property type="project" value="InterPro"/>
</dbReference>
<organism evidence="3 4">
    <name type="scientific">Roseovarius nubinhibens (strain ATCC BAA-591 / DSM 15170 / ISM)</name>
    <dbReference type="NCBI Taxonomy" id="89187"/>
    <lineage>
        <taxon>Bacteria</taxon>
        <taxon>Pseudomonadati</taxon>
        <taxon>Pseudomonadota</taxon>
        <taxon>Alphaproteobacteria</taxon>
        <taxon>Rhodobacterales</taxon>
        <taxon>Roseobacteraceae</taxon>
        <taxon>Roseovarius</taxon>
    </lineage>
</organism>
<evidence type="ECO:0000313" key="3">
    <source>
        <dbReference type="EMBL" id="EAP77900.1"/>
    </source>
</evidence>
<dbReference type="Proteomes" id="UP000005954">
    <property type="component" value="Unassembled WGS sequence"/>
</dbReference>
<name>A3SKL9_ROSNI</name>